<feature type="domain" description="Rieske" evidence="13">
    <location>
        <begin position="56"/>
        <end position="141"/>
    </location>
</feature>
<dbReference type="GO" id="GO:0019133">
    <property type="term" value="F:choline monooxygenase activity"/>
    <property type="evidence" value="ECO:0007669"/>
    <property type="project" value="UniProtKB-EC"/>
</dbReference>
<evidence type="ECO:0000256" key="5">
    <source>
        <dbReference type="ARBA" id="ARBA00012763"/>
    </source>
</evidence>
<comment type="caution">
    <text evidence="14">The sequence shown here is derived from an EMBL/GenBank/DDBJ whole genome shotgun (WGS) entry which is preliminary data.</text>
</comment>
<dbReference type="UniPathway" id="UPA00529">
    <property type="reaction ID" value="UER00430"/>
</dbReference>
<evidence type="ECO:0000256" key="4">
    <source>
        <dbReference type="ARBA" id="ARBA00010848"/>
    </source>
</evidence>
<evidence type="ECO:0000256" key="2">
    <source>
        <dbReference type="ARBA" id="ARBA00002149"/>
    </source>
</evidence>
<evidence type="ECO:0000313" key="15">
    <source>
        <dbReference type="Proteomes" id="UP000070133"/>
    </source>
</evidence>
<dbReference type="SUPFAM" id="SSF55961">
    <property type="entry name" value="Bet v1-like"/>
    <property type="match status" value="1"/>
</dbReference>
<dbReference type="Proteomes" id="UP000070133">
    <property type="component" value="Unassembled WGS sequence"/>
</dbReference>
<evidence type="ECO:0000313" key="14">
    <source>
        <dbReference type="EMBL" id="KXT07268.1"/>
    </source>
</evidence>
<protein>
    <recommendedName>
        <fullName evidence="6">Choline monooxygenase, chloroplastic</fullName>
        <ecNumber evidence="5">1.14.15.7</ecNumber>
    </recommendedName>
</protein>
<dbReference type="GO" id="GO:0019285">
    <property type="term" value="P:glycine betaine biosynthetic process from choline"/>
    <property type="evidence" value="ECO:0007669"/>
    <property type="project" value="UniProtKB-UniPathway"/>
</dbReference>
<dbReference type="CDD" id="cd03469">
    <property type="entry name" value="Rieske_RO_Alpha_N"/>
    <property type="match status" value="1"/>
</dbReference>
<dbReference type="GO" id="GO:0005506">
    <property type="term" value="F:iron ion binding"/>
    <property type="evidence" value="ECO:0007669"/>
    <property type="project" value="InterPro"/>
</dbReference>
<dbReference type="Pfam" id="PF00848">
    <property type="entry name" value="Ring_hydroxyl_A"/>
    <property type="match status" value="2"/>
</dbReference>
<dbReference type="GO" id="GO:0051537">
    <property type="term" value="F:2 iron, 2 sulfur cluster binding"/>
    <property type="evidence" value="ECO:0007669"/>
    <property type="project" value="UniProtKB-KW"/>
</dbReference>
<evidence type="ECO:0000256" key="12">
    <source>
        <dbReference type="ARBA" id="ARBA00049097"/>
    </source>
</evidence>
<accession>A0A139HXU3</accession>
<keyword evidence="11" id="KW-0411">Iron-sulfur</keyword>
<evidence type="ECO:0000256" key="8">
    <source>
        <dbReference type="ARBA" id="ARBA00022723"/>
    </source>
</evidence>
<evidence type="ECO:0000256" key="7">
    <source>
        <dbReference type="ARBA" id="ARBA00022714"/>
    </source>
</evidence>
<evidence type="ECO:0000256" key="3">
    <source>
        <dbReference type="ARBA" id="ARBA00004866"/>
    </source>
</evidence>
<dbReference type="CDD" id="cd00680">
    <property type="entry name" value="RHO_alpha_C"/>
    <property type="match status" value="1"/>
</dbReference>
<dbReference type="InterPro" id="IPR036922">
    <property type="entry name" value="Rieske_2Fe-2S_sf"/>
</dbReference>
<dbReference type="PANTHER" id="PTHR43756">
    <property type="entry name" value="CHOLINE MONOOXYGENASE, CHLOROPLASTIC"/>
    <property type="match status" value="1"/>
</dbReference>
<dbReference type="InterPro" id="IPR001663">
    <property type="entry name" value="Rng_hydr_dOase-A"/>
</dbReference>
<evidence type="ECO:0000256" key="10">
    <source>
        <dbReference type="ARBA" id="ARBA00023004"/>
    </source>
</evidence>
<keyword evidence="15" id="KW-1185">Reference proteome</keyword>
<organism evidence="14 15">
    <name type="scientific">Pseudocercospora eumusae</name>
    <dbReference type="NCBI Taxonomy" id="321146"/>
    <lineage>
        <taxon>Eukaryota</taxon>
        <taxon>Fungi</taxon>
        <taxon>Dikarya</taxon>
        <taxon>Ascomycota</taxon>
        <taxon>Pezizomycotina</taxon>
        <taxon>Dothideomycetes</taxon>
        <taxon>Dothideomycetidae</taxon>
        <taxon>Mycosphaerellales</taxon>
        <taxon>Mycosphaerellaceae</taxon>
        <taxon>Pseudocercospora</taxon>
    </lineage>
</organism>
<dbReference type="EMBL" id="LFZN01000003">
    <property type="protein sequence ID" value="KXT07268.1"/>
    <property type="molecule type" value="Genomic_DNA"/>
</dbReference>
<evidence type="ECO:0000256" key="6">
    <source>
        <dbReference type="ARBA" id="ARBA00014931"/>
    </source>
</evidence>
<dbReference type="PRINTS" id="PR00090">
    <property type="entry name" value="RNGDIOXGNASE"/>
</dbReference>
<dbReference type="STRING" id="321146.A0A139HXU3"/>
<dbReference type="SUPFAM" id="SSF50022">
    <property type="entry name" value="ISP domain"/>
    <property type="match status" value="1"/>
</dbReference>
<evidence type="ECO:0000256" key="11">
    <source>
        <dbReference type="ARBA" id="ARBA00023014"/>
    </source>
</evidence>
<name>A0A139HXU3_9PEZI</name>
<sequence length="423" mass="48997">MFRKDSVQWALNCVGLGGWAEEEQQSKSAVRALPSNWYTSEEMYSLERRAIFSRKWQLITHKARLGQPGDWLKFDIAGFQFILVKDRQGNVNGFHNICRHRAFPVIQPGNDSGCAKIFSCKYHGWSYGLNGKLAKAPGYQDTVDFDKSKNGLLPIHVRVDHVGFIWVNLDAKEVPEVPWEADFDGIDKQERYKDFNFDDYVFDHTWQMDGDYNWKILADNYNECYHCATTHPDIPAVANLDSYDVTTKFCQIIHDPATTEEQRKKGLIIASTYYFPNVSTNITPHFFMIQRFVPHGPTRSTMSYQVFRNKNSSEEDFQLVNNIYKRVMSEDKYLCDQAQKNLNAGVFINGEMHPKMEKGPLYFQKTVRETVTEHHAREQKAKGEIWPAKQRLPETKSGLGSQKDIDFCNGLKCETQPREELAW</sequence>
<gene>
    <name evidence="14" type="ORF">AC578_2480</name>
</gene>
<dbReference type="PROSITE" id="PS51296">
    <property type="entry name" value="RIESKE"/>
    <property type="match status" value="1"/>
</dbReference>
<evidence type="ECO:0000259" key="13">
    <source>
        <dbReference type="PROSITE" id="PS51296"/>
    </source>
</evidence>
<dbReference type="InterPro" id="IPR017941">
    <property type="entry name" value="Rieske_2Fe-2S"/>
</dbReference>
<dbReference type="Gene3D" id="2.102.10.10">
    <property type="entry name" value="Rieske [2Fe-2S] iron-sulphur domain"/>
    <property type="match status" value="1"/>
</dbReference>
<keyword evidence="8" id="KW-0479">Metal-binding</keyword>
<dbReference type="EC" id="1.14.15.7" evidence="5"/>
<dbReference type="PANTHER" id="PTHR43756:SF5">
    <property type="entry name" value="CHOLINE MONOOXYGENASE, CHLOROPLASTIC"/>
    <property type="match status" value="1"/>
</dbReference>
<dbReference type="AlphaFoldDB" id="A0A139HXU3"/>
<comment type="catalytic activity">
    <reaction evidence="12">
        <text>choline + 2 reduced [2Fe-2S]-[ferredoxin] + O2 + 2 H(+) = betaine aldehyde hydrate + 2 oxidized [2Fe-2S]-[ferredoxin] + H2O</text>
        <dbReference type="Rhea" id="RHEA:17769"/>
        <dbReference type="Rhea" id="RHEA-COMP:10000"/>
        <dbReference type="Rhea" id="RHEA-COMP:10001"/>
        <dbReference type="ChEBI" id="CHEBI:15354"/>
        <dbReference type="ChEBI" id="CHEBI:15377"/>
        <dbReference type="ChEBI" id="CHEBI:15378"/>
        <dbReference type="ChEBI" id="CHEBI:15379"/>
        <dbReference type="ChEBI" id="CHEBI:15870"/>
        <dbReference type="ChEBI" id="CHEBI:33737"/>
        <dbReference type="ChEBI" id="CHEBI:33738"/>
        <dbReference type="EC" id="1.14.15.7"/>
    </reaction>
</comment>
<proteinExistence type="inferred from homology"/>
<keyword evidence="9" id="KW-0560">Oxidoreductase</keyword>
<comment type="similarity">
    <text evidence="4">Belongs to the choline monooxygenase family.</text>
</comment>
<dbReference type="Gene3D" id="3.90.380.10">
    <property type="entry name" value="Naphthalene 1,2-dioxygenase Alpha Subunit, Chain A, domain 1"/>
    <property type="match status" value="2"/>
</dbReference>
<evidence type="ECO:0000256" key="1">
    <source>
        <dbReference type="ARBA" id="ARBA00001962"/>
    </source>
</evidence>
<keyword evidence="7" id="KW-0001">2Fe-2S</keyword>
<keyword evidence="10" id="KW-0408">Iron</keyword>
<dbReference type="OrthoDB" id="426882at2759"/>
<comment type="pathway">
    <text evidence="3">Amine and polyamine biosynthesis; betaine biosynthesis via choline pathway; betaine aldehyde from choline (monooxygenase route): step 1/1.</text>
</comment>
<dbReference type="InterPro" id="IPR015879">
    <property type="entry name" value="Ring_hydroxy_dOase_asu_C_dom"/>
</dbReference>
<comment type="function">
    <text evidence="2">Catalyzes the first step of the osmoprotectant glycine betaine synthesis.</text>
</comment>
<reference evidence="14 15" key="1">
    <citation type="submission" date="2015-07" db="EMBL/GenBank/DDBJ databases">
        <title>Comparative genomics of the Sigatoka disease complex on banana suggests a link between parallel evolutionary changes in Pseudocercospora fijiensis and Pseudocercospora eumusae and increased virulence on the banana host.</title>
        <authorList>
            <person name="Chang T.-C."/>
            <person name="Salvucci A."/>
            <person name="Crous P.W."/>
            <person name="Stergiopoulos I."/>
        </authorList>
    </citation>
    <scope>NUCLEOTIDE SEQUENCE [LARGE SCALE GENOMIC DNA]</scope>
    <source>
        <strain evidence="14 15">CBS 114824</strain>
    </source>
</reference>
<evidence type="ECO:0000256" key="9">
    <source>
        <dbReference type="ARBA" id="ARBA00023002"/>
    </source>
</evidence>
<dbReference type="Pfam" id="PF00355">
    <property type="entry name" value="Rieske"/>
    <property type="match status" value="1"/>
</dbReference>
<comment type="cofactor">
    <cofactor evidence="1">
        <name>Fe cation</name>
        <dbReference type="ChEBI" id="CHEBI:24875"/>
    </cofactor>
</comment>